<dbReference type="SMART" id="SM00355">
    <property type="entry name" value="ZnF_C2H2"/>
    <property type="match status" value="2"/>
</dbReference>
<feature type="compositionally biased region" description="Basic residues" evidence="1">
    <location>
        <begin position="138"/>
        <end position="150"/>
    </location>
</feature>
<dbReference type="Proteomes" id="UP000298493">
    <property type="component" value="Unassembled WGS sequence"/>
</dbReference>
<sequence>MLHDCDTCDETFDDEEACQLHMQDLGHYISSDTFEDRNRNTNRVVASSSVSSLSDSESLDGNLVPDLVHDTKDDKDENIQLSKPSSNDAEEQGISIPTSALPIRSKMESTKQWAATQNLAHMPRNTVSEGDRSFPVSKNKRRRRRRKGRKGSGDQSPTVKCETCHLKFSSLDAVEQHMVAKDHYRSDERIGRKGE</sequence>
<gene>
    <name evidence="3" type="ORF">E6O75_ATG11387</name>
</gene>
<dbReference type="InterPro" id="IPR041661">
    <property type="entry name" value="ZN622/Rei1/Reh1_Znf-C2H2"/>
</dbReference>
<dbReference type="InterPro" id="IPR013087">
    <property type="entry name" value="Znf_C2H2_type"/>
</dbReference>
<evidence type="ECO:0000259" key="2">
    <source>
        <dbReference type="PROSITE" id="PS00028"/>
    </source>
</evidence>
<feature type="region of interest" description="Disordered" evidence="1">
    <location>
        <begin position="48"/>
        <end position="102"/>
    </location>
</feature>
<evidence type="ECO:0000313" key="3">
    <source>
        <dbReference type="EMBL" id="TID13471.1"/>
    </source>
</evidence>
<proteinExistence type="predicted"/>
<accession>A0A4Z1P065</accession>
<dbReference type="Pfam" id="PF12756">
    <property type="entry name" value="zf-C2H2_2"/>
    <property type="match status" value="1"/>
</dbReference>
<protein>
    <submittedName>
        <fullName evidence="3">Beta-glucan synthesis-associated protein</fullName>
    </submittedName>
</protein>
<comment type="caution">
    <text evidence="3">The sequence shown here is derived from an EMBL/GenBank/DDBJ whole genome shotgun (WGS) entry which is preliminary data.</text>
</comment>
<feature type="domain" description="C2H2-type" evidence="2">
    <location>
        <begin position="5"/>
        <end position="27"/>
    </location>
</feature>
<evidence type="ECO:0000313" key="4">
    <source>
        <dbReference type="Proteomes" id="UP000298493"/>
    </source>
</evidence>
<dbReference type="EMBL" id="SNSC02000026">
    <property type="protein sequence ID" value="TID13471.1"/>
    <property type="molecule type" value="Genomic_DNA"/>
</dbReference>
<feature type="compositionally biased region" description="Basic and acidic residues" evidence="1">
    <location>
        <begin position="67"/>
        <end position="78"/>
    </location>
</feature>
<name>A0A4Z1P065_9PEZI</name>
<feature type="compositionally biased region" description="Low complexity" evidence="1">
    <location>
        <begin position="48"/>
        <end position="60"/>
    </location>
</feature>
<dbReference type="PROSITE" id="PS00028">
    <property type="entry name" value="ZINC_FINGER_C2H2_1"/>
    <property type="match status" value="2"/>
</dbReference>
<feature type="domain" description="C2H2-type" evidence="2">
    <location>
        <begin position="161"/>
        <end position="183"/>
    </location>
</feature>
<keyword evidence="4" id="KW-1185">Reference proteome</keyword>
<organism evidence="3 4">
    <name type="scientific">Venturia nashicola</name>
    <dbReference type="NCBI Taxonomy" id="86259"/>
    <lineage>
        <taxon>Eukaryota</taxon>
        <taxon>Fungi</taxon>
        <taxon>Dikarya</taxon>
        <taxon>Ascomycota</taxon>
        <taxon>Pezizomycotina</taxon>
        <taxon>Dothideomycetes</taxon>
        <taxon>Pleosporomycetidae</taxon>
        <taxon>Venturiales</taxon>
        <taxon>Venturiaceae</taxon>
        <taxon>Venturia</taxon>
    </lineage>
</organism>
<dbReference type="AlphaFoldDB" id="A0A4Z1P065"/>
<feature type="region of interest" description="Disordered" evidence="1">
    <location>
        <begin position="118"/>
        <end position="159"/>
    </location>
</feature>
<evidence type="ECO:0000256" key="1">
    <source>
        <dbReference type="SAM" id="MobiDB-lite"/>
    </source>
</evidence>
<reference evidence="3 4" key="1">
    <citation type="submission" date="2019-04" db="EMBL/GenBank/DDBJ databases">
        <title>High contiguity whole genome sequence and gene annotation resource for two Venturia nashicola isolates.</title>
        <authorList>
            <person name="Prokchorchik M."/>
            <person name="Won K."/>
            <person name="Lee Y."/>
            <person name="Choi E.D."/>
            <person name="Segonzac C."/>
            <person name="Sohn K.H."/>
        </authorList>
    </citation>
    <scope>NUCLEOTIDE SEQUENCE [LARGE SCALE GENOMIC DNA]</scope>
    <source>
        <strain evidence="3 4">PRI2</strain>
    </source>
</reference>